<evidence type="ECO:0000313" key="6">
    <source>
        <dbReference type="Proteomes" id="UP000559404"/>
    </source>
</evidence>
<protein>
    <submittedName>
        <fullName evidence="5">Helix-turn-helix transcriptional regulator</fullName>
    </submittedName>
</protein>
<dbReference type="PANTHER" id="PTHR33154:SF15">
    <property type="entry name" value="REGULATORY PROTEIN ARSR"/>
    <property type="match status" value="1"/>
</dbReference>
<dbReference type="EMBL" id="JACEON010000006">
    <property type="protein sequence ID" value="MBA4611687.1"/>
    <property type="molecule type" value="Genomic_DNA"/>
</dbReference>
<dbReference type="PROSITE" id="PS50987">
    <property type="entry name" value="HTH_ARSR_2"/>
    <property type="match status" value="1"/>
</dbReference>
<keyword evidence="1" id="KW-0805">Transcription regulation</keyword>
<sequence>MTVSKKTDAAGAPGDCRALAELFRALSHPARIEIVRTLASCEAACCGEIVECLPLAQSTVSQHLSVLREAGLVERRDDGRCCHYSLRAEVIERFSREVGDLFALLRAATTGAPRAPGD</sequence>
<dbReference type="InterPro" id="IPR011991">
    <property type="entry name" value="ArsR-like_HTH"/>
</dbReference>
<comment type="caution">
    <text evidence="5">The sequence shown here is derived from an EMBL/GenBank/DDBJ whole genome shotgun (WGS) entry which is preliminary data.</text>
</comment>
<organism evidence="5 6">
    <name type="scientific">Stappia taiwanensis</name>
    <dbReference type="NCBI Taxonomy" id="992267"/>
    <lineage>
        <taxon>Bacteria</taxon>
        <taxon>Pseudomonadati</taxon>
        <taxon>Pseudomonadota</taxon>
        <taxon>Alphaproteobacteria</taxon>
        <taxon>Hyphomicrobiales</taxon>
        <taxon>Stappiaceae</taxon>
        <taxon>Stappia</taxon>
    </lineage>
</organism>
<dbReference type="GO" id="GO:0003677">
    <property type="term" value="F:DNA binding"/>
    <property type="evidence" value="ECO:0007669"/>
    <property type="project" value="UniProtKB-KW"/>
</dbReference>
<keyword evidence="3" id="KW-0804">Transcription</keyword>
<reference evidence="5 6" key="2">
    <citation type="submission" date="2020-08" db="EMBL/GenBank/DDBJ databases">
        <title>Stappia taiwanensis sp. nov., isolated from a coastal thermal spring.</title>
        <authorList>
            <person name="Kampfer P."/>
        </authorList>
    </citation>
    <scope>NUCLEOTIDE SEQUENCE [LARGE SCALE GENOMIC DNA]</scope>
    <source>
        <strain evidence="5 6">DSM 23284</strain>
    </source>
</reference>
<dbReference type="PRINTS" id="PR00778">
    <property type="entry name" value="HTHARSR"/>
</dbReference>
<evidence type="ECO:0000256" key="1">
    <source>
        <dbReference type="ARBA" id="ARBA00023015"/>
    </source>
</evidence>
<proteinExistence type="predicted"/>
<evidence type="ECO:0000256" key="3">
    <source>
        <dbReference type="ARBA" id="ARBA00023163"/>
    </source>
</evidence>
<dbReference type="InterPro" id="IPR036390">
    <property type="entry name" value="WH_DNA-bd_sf"/>
</dbReference>
<name>A0A838XPH2_9HYPH</name>
<evidence type="ECO:0000256" key="2">
    <source>
        <dbReference type="ARBA" id="ARBA00023125"/>
    </source>
</evidence>
<dbReference type="SMART" id="SM00418">
    <property type="entry name" value="HTH_ARSR"/>
    <property type="match status" value="1"/>
</dbReference>
<dbReference type="GO" id="GO:0003700">
    <property type="term" value="F:DNA-binding transcription factor activity"/>
    <property type="evidence" value="ECO:0007669"/>
    <property type="project" value="InterPro"/>
</dbReference>
<dbReference type="SUPFAM" id="SSF46785">
    <property type="entry name" value="Winged helix' DNA-binding domain"/>
    <property type="match status" value="1"/>
</dbReference>
<dbReference type="Gene3D" id="1.10.10.10">
    <property type="entry name" value="Winged helix-like DNA-binding domain superfamily/Winged helix DNA-binding domain"/>
    <property type="match status" value="1"/>
</dbReference>
<dbReference type="AlphaFoldDB" id="A0A838XPH2"/>
<evidence type="ECO:0000259" key="4">
    <source>
        <dbReference type="PROSITE" id="PS50987"/>
    </source>
</evidence>
<dbReference type="Pfam" id="PF01022">
    <property type="entry name" value="HTH_5"/>
    <property type="match status" value="1"/>
</dbReference>
<dbReference type="Proteomes" id="UP000559404">
    <property type="component" value="Unassembled WGS sequence"/>
</dbReference>
<keyword evidence="6" id="KW-1185">Reference proteome</keyword>
<dbReference type="NCBIfam" id="NF033788">
    <property type="entry name" value="HTH_metalloreg"/>
    <property type="match status" value="1"/>
</dbReference>
<keyword evidence="2" id="KW-0238">DNA-binding</keyword>
<reference evidence="5 6" key="1">
    <citation type="submission" date="2020-07" db="EMBL/GenBank/DDBJ databases">
        <authorList>
            <person name="Li M."/>
        </authorList>
    </citation>
    <scope>NUCLEOTIDE SEQUENCE [LARGE SCALE GENOMIC DNA]</scope>
    <source>
        <strain evidence="5 6">DSM 23284</strain>
    </source>
</reference>
<dbReference type="CDD" id="cd00090">
    <property type="entry name" value="HTH_ARSR"/>
    <property type="match status" value="1"/>
</dbReference>
<feature type="domain" description="HTH arsR-type" evidence="4">
    <location>
        <begin position="11"/>
        <end position="106"/>
    </location>
</feature>
<dbReference type="RefSeq" id="WP_181759883.1">
    <property type="nucleotide sequence ID" value="NZ_BMCR01000005.1"/>
</dbReference>
<dbReference type="InterPro" id="IPR051081">
    <property type="entry name" value="HTH_MetalResp_TranReg"/>
</dbReference>
<dbReference type="PANTHER" id="PTHR33154">
    <property type="entry name" value="TRANSCRIPTIONAL REGULATOR, ARSR FAMILY"/>
    <property type="match status" value="1"/>
</dbReference>
<dbReference type="InterPro" id="IPR036388">
    <property type="entry name" value="WH-like_DNA-bd_sf"/>
</dbReference>
<accession>A0A838XPH2</accession>
<gene>
    <name evidence="5" type="ORF">H1W37_08505</name>
</gene>
<dbReference type="InterPro" id="IPR001845">
    <property type="entry name" value="HTH_ArsR_DNA-bd_dom"/>
</dbReference>
<evidence type="ECO:0000313" key="5">
    <source>
        <dbReference type="EMBL" id="MBA4611687.1"/>
    </source>
</evidence>